<dbReference type="InterPro" id="IPR036927">
    <property type="entry name" value="Cyt_c_oxase-like_su1_sf"/>
</dbReference>
<sequence length="133" mass="14158">MPRIAELFFKTAIVFLVIGIGIGLMMAISQNHAVMGAHAHINLLGWVTSALFGGYYALNPAKAEGRLPMTHYAVYTIGVVVMTASLYMLLSGNTAFETPVAIGSMITFLGVLIFAWIAFAPAGQRAARPIAAE</sequence>
<keyword evidence="1" id="KW-1133">Transmembrane helix</keyword>
<dbReference type="EMBL" id="BSNS01000001">
    <property type="protein sequence ID" value="GLQ52798.1"/>
    <property type="molecule type" value="Genomic_DNA"/>
</dbReference>
<protein>
    <submittedName>
        <fullName evidence="2">Uncharacterized protein</fullName>
    </submittedName>
</protein>
<comment type="caution">
    <text evidence="2">The sequence shown here is derived from an EMBL/GenBank/DDBJ whole genome shotgun (WGS) entry which is preliminary data.</text>
</comment>
<keyword evidence="3" id="KW-1185">Reference proteome</keyword>
<keyword evidence="1" id="KW-0812">Transmembrane</keyword>
<dbReference type="Gene3D" id="1.20.210.10">
    <property type="entry name" value="Cytochrome c oxidase-like, subunit I domain"/>
    <property type="match status" value="1"/>
</dbReference>
<dbReference type="Proteomes" id="UP001156691">
    <property type="component" value="Unassembled WGS sequence"/>
</dbReference>
<feature type="transmembrane region" description="Helical" evidence="1">
    <location>
        <begin position="7"/>
        <end position="28"/>
    </location>
</feature>
<accession>A0ABQ5VYF6</accession>
<dbReference type="SUPFAM" id="SSF81442">
    <property type="entry name" value="Cytochrome c oxidase subunit I-like"/>
    <property type="match status" value="1"/>
</dbReference>
<reference evidence="3" key="1">
    <citation type="journal article" date="2019" name="Int. J. Syst. Evol. Microbiol.">
        <title>The Global Catalogue of Microorganisms (GCM) 10K type strain sequencing project: providing services to taxonomists for standard genome sequencing and annotation.</title>
        <authorList>
            <consortium name="The Broad Institute Genomics Platform"/>
            <consortium name="The Broad Institute Genome Sequencing Center for Infectious Disease"/>
            <person name="Wu L."/>
            <person name="Ma J."/>
        </authorList>
    </citation>
    <scope>NUCLEOTIDE SEQUENCE [LARGE SCALE GENOMIC DNA]</scope>
    <source>
        <strain evidence="3">NBRC 112416</strain>
    </source>
</reference>
<proteinExistence type="predicted"/>
<organism evidence="2 3">
    <name type="scientific">Devosia nitrariae</name>
    <dbReference type="NCBI Taxonomy" id="2071872"/>
    <lineage>
        <taxon>Bacteria</taxon>
        <taxon>Pseudomonadati</taxon>
        <taxon>Pseudomonadota</taxon>
        <taxon>Alphaproteobacteria</taxon>
        <taxon>Hyphomicrobiales</taxon>
        <taxon>Devosiaceae</taxon>
        <taxon>Devosia</taxon>
    </lineage>
</organism>
<evidence type="ECO:0000256" key="1">
    <source>
        <dbReference type="SAM" id="Phobius"/>
    </source>
</evidence>
<feature type="transmembrane region" description="Helical" evidence="1">
    <location>
        <begin position="70"/>
        <end position="90"/>
    </location>
</feature>
<name>A0ABQ5VYF6_9HYPH</name>
<dbReference type="RefSeq" id="WP_284338269.1">
    <property type="nucleotide sequence ID" value="NZ_BSNS01000001.1"/>
</dbReference>
<evidence type="ECO:0000313" key="3">
    <source>
        <dbReference type="Proteomes" id="UP001156691"/>
    </source>
</evidence>
<keyword evidence="1" id="KW-0472">Membrane</keyword>
<feature type="transmembrane region" description="Helical" evidence="1">
    <location>
        <begin position="40"/>
        <end position="58"/>
    </location>
</feature>
<feature type="transmembrane region" description="Helical" evidence="1">
    <location>
        <begin position="102"/>
        <end position="120"/>
    </location>
</feature>
<gene>
    <name evidence="2" type="ORF">GCM10010862_00560</name>
</gene>
<evidence type="ECO:0000313" key="2">
    <source>
        <dbReference type="EMBL" id="GLQ52798.1"/>
    </source>
</evidence>